<accession>A0A932GMV9</accession>
<keyword evidence="5 11" id="KW-0285">Flavoprotein</keyword>
<evidence type="ECO:0000256" key="7">
    <source>
        <dbReference type="ARBA" id="ARBA00022827"/>
    </source>
</evidence>
<evidence type="ECO:0000256" key="9">
    <source>
        <dbReference type="ARBA" id="ARBA00023141"/>
    </source>
</evidence>
<dbReference type="Gene3D" id="3.60.150.10">
    <property type="entry name" value="Chorismate synthase AroC"/>
    <property type="match status" value="1"/>
</dbReference>
<keyword evidence="4 11" id="KW-0028">Amino-acid biosynthesis</keyword>
<dbReference type="InterPro" id="IPR000453">
    <property type="entry name" value="Chorismate_synth"/>
</dbReference>
<dbReference type="GO" id="GO:0010181">
    <property type="term" value="F:FMN binding"/>
    <property type="evidence" value="ECO:0007669"/>
    <property type="project" value="TreeGrafter"/>
</dbReference>
<dbReference type="GO" id="GO:0004107">
    <property type="term" value="F:chorismate synthase activity"/>
    <property type="evidence" value="ECO:0007669"/>
    <property type="project" value="UniProtKB-UniRule"/>
</dbReference>
<dbReference type="Proteomes" id="UP000741360">
    <property type="component" value="Unassembled WGS sequence"/>
</dbReference>
<dbReference type="NCBIfam" id="NF003793">
    <property type="entry name" value="PRK05382.1"/>
    <property type="match status" value="1"/>
</dbReference>
<dbReference type="HAMAP" id="MF_00300">
    <property type="entry name" value="Chorismate_synth"/>
    <property type="match status" value="1"/>
</dbReference>
<evidence type="ECO:0000313" key="14">
    <source>
        <dbReference type="Proteomes" id="UP000741360"/>
    </source>
</evidence>
<feature type="binding site" evidence="11">
    <location>
        <begin position="125"/>
        <end position="127"/>
    </location>
    <ligand>
        <name>FMN</name>
        <dbReference type="ChEBI" id="CHEBI:58210"/>
    </ligand>
</feature>
<comment type="pathway">
    <text evidence="1 11 12">Metabolic intermediate biosynthesis; chorismate biosynthesis; chorismate from D-erythrose 4-phosphate and phosphoenolpyruvate: step 7/7.</text>
</comment>
<dbReference type="GO" id="GO:0008652">
    <property type="term" value="P:amino acid biosynthetic process"/>
    <property type="evidence" value="ECO:0007669"/>
    <property type="project" value="UniProtKB-KW"/>
</dbReference>
<dbReference type="PROSITE" id="PS00787">
    <property type="entry name" value="CHORISMATE_SYNTHASE_1"/>
    <property type="match status" value="1"/>
</dbReference>
<dbReference type="PANTHER" id="PTHR21085">
    <property type="entry name" value="CHORISMATE SYNTHASE"/>
    <property type="match status" value="1"/>
</dbReference>
<evidence type="ECO:0000256" key="3">
    <source>
        <dbReference type="ARBA" id="ARBA00013036"/>
    </source>
</evidence>
<evidence type="ECO:0000256" key="5">
    <source>
        <dbReference type="ARBA" id="ARBA00022630"/>
    </source>
</evidence>
<feature type="binding site" evidence="11">
    <location>
        <position position="281"/>
    </location>
    <ligand>
        <name>FMN</name>
        <dbReference type="ChEBI" id="CHEBI:58210"/>
    </ligand>
</feature>
<evidence type="ECO:0000313" key="13">
    <source>
        <dbReference type="EMBL" id="MBI3013760.1"/>
    </source>
</evidence>
<keyword evidence="9 11" id="KW-0057">Aromatic amino acid biosynthesis</keyword>
<name>A0A932GMV9_UNCTE</name>
<comment type="similarity">
    <text evidence="2 11 12">Belongs to the chorismate synthase family.</text>
</comment>
<evidence type="ECO:0000256" key="8">
    <source>
        <dbReference type="ARBA" id="ARBA00022857"/>
    </source>
</evidence>
<dbReference type="NCBIfam" id="TIGR00033">
    <property type="entry name" value="aroC"/>
    <property type="match status" value="1"/>
</dbReference>
<dbReference type="PANTHER" id="PTHR21085:SF0">
    <property type="entry name" value="CHORISMATE SYNTHASE"/>
    <property type="match status" value="1"/>
</dbReference>
<dbReference type="GO" id="GO:0009073">
    <property type="term" value="P:aromatic amino acid family biosynthetic process"/>
    <property type="evidence" value="ECO:0007669"/>
    <property type="project" value="UniProtKB-KW"/>
</dbReference>
<evidence type="ECO:0000256" key="11">
    <source>
        <dbReference type="HAMAP-Rule" id="MF_00300"/>
    </source>
</evidence>
<feature type="binding site" evidence="11">
    <location>
        <position position="54"/>
    </location>
    <ligand>
        <name>NADP(+)</name>
        <dbReference type="ChEBI" id="CHEBI:58349"/>
    </ligand>
</feature>
<feature type="binding site" evidence="11">
    <location>
        <begin position="296"/>
        <end position="300"/>
    </location>
    <ligand>
        <name>FMN</name>
        <dbReference type="ChEBI" id="CHEBI:58210"/>
    </ligand>
</feature>
<evidence type="ECO:0000256" key="1">
    <source>
        <dbReference type="ARBA" id="ARBA00005044"/>
    </source>
</evidence>
<keyword evidence="6 11" id="KW-0288">FMN</keyword>
<proteinExistence type="inferred from homology"/>
<dbReference type="EMBL" id="JACPSX010000027">
    <property type="protein sequence ID" value="MBI3013760.1"/>
    <property type="molecule type" value="Genomic_DNA"/>
</dbReference>
<dbReference type="CDD" id="cd07304">
    <property type="entry name" value="Chorismate_synthase"/>
    <property type="match status" value="1"/>
</dbReference>
<comment type="caution">
    <text evidence="11">Lacks conserved residue(s) required for the propagation of feature annotation.</text>
</comment>
<dbReference type="PROSITE" id="PS00789">
    <property type="entry name" value="CHORISMATE_SYNTHASE_3"/>
    <property type="match status" value="1"/>
</dbReference>
<evidence type="ECO:0000256" key="12">
    <source>
        <dbReference type="RuleBase" id="RU000605"/>
    </source>
</evidence>
<comment type="subunit">
    <text evidence="11">Homotetramer.</text>
</comment>
<feature type="binding site" evidence="11">
    <location>
        <position position="322"/>
    </location>
    <ligand>
        <name>FMN</name>
        <dbReference type="ChEBI" id="CHEBI:58210"/>
    </ligand>
</feature>
<evidence type="ECO:0000256" key="10">
    <source>
        <dbReference type="ARBA" id="ARBA00023239"/>
    </source>
</evidence>
<keyword evidence="10 11" id="KW-0456">Lyase</keyword>
<feature type="binding site" evidence="11">
    <location>
        <position position="48"/>
    </location>
    <ligand>
        <name>NADP(+)</name>
        <dbReference type="ChEBI" id="CHEBI:58349"/>
    </ligand>
</feature>
<dbReference type="InterPro" id="IPR035904">
    <property type="entry name" value="Chorismate_synth_AroC_sf"/>
</dbReference>
<comment type="function">
    <text evidence="11">Catalyzes the anti-1,4-elimination of the C-3 phosphate and the C-6 proR hydrogen from 5-enolpyruvylshikimate-3-phosphate (EPSP) to yield chorismate, which is the branch point compound that serves as the starting substrate for the three terminal pathways of aromatic amino acid biosynthesis. This reaction introduces a second double bond into the aromatic ring system.</text>
</comment>
<dbReference type="InterPro" id="IPR020541">
    <property type="entry name" value="Chorismate_synthase_CS"/>
</dbReference>
<keyword evidence="7 11" id="KW-0274">FAD</keyword>
<dbReference type="GO" id="GO:0009423">
    <property type="term" value="P:chorismate biosynthetic process"/>
    <property type="evidence" value="ECO:0007669"/>
    <property type="project" value="UniProtKB-UniRule"/>
</dbReference>
<reference evidence="13" key="1">
    <citation type="submission" date="2020-07" db="EMBL/GenBank/DDBJ databases">
        <title>Huge and variable diversity of episymbiotic CPR bacteria and DPANN archaea in groundwater ecosystems.</title>
        <authorList>
            <person name="He C.Y."/>
            <person name="Keren R."/>
            <person name="Whittaker M."/>
            <person name="Farag I.F."/>
            <person name="Doudna J."/>
            <person name="Cate J.H.D."/>
            <person name="Banfield J.F."/>
        </authorList>
    </citation>
    <scope>NUCLEOTIDE SEQUENCE</scope>
    <source>
        <strain evidence="13">NC_groundwater_717_Ag_S-0.2um_59_8</strain>
    </source>
</reference>
<organism evidence="13 14">
    <name type="scientific">Tectimicrobiota bacterium</name>
    <dbReference type="NCBI Taxonomy" id="2528274"/>
    <lineage>
        <taxon>Bacteria</taxon>
        <taxon>Pseudomonadati</taxon>
        <taxon>Nitrospinota/Tectimicrobiota group</taxon>
        <taxon>Candidatus Tectimicrobiota</taxon>
    </lineage>
</organism>
<dbReference type="Pfam" id="PF01264">
    <property type="entry name" value="Chorismate_synt"/>
    <property type="match status" value="1"/>
</dbReference>
<dbReference type="SUPFAM" id="SSF103263">
    <property type="entry name" value="Chorismate synthase, AroC"/>
    <property type="match status" value="1"/>
</dbReference>
<gene>
    <name evidence="11 13" type="primary">aroC</name>
    <name evidence="13" type="ORF">HYY65_01545</name>
</gene>
<evidence type="ECO:0000256" key="6">
    <source>
        <dbReference type="ARBA" id="ARBA00022643"/>
    </source>
</evidence>
<dbReference type="EC" id="4.2.3.5" evidence="3 11"/>
<dbReference type="PROSITE" id="PS00788">
    <property type="entry name" value="CHORISMATE_SYNTHASE_2"/>
    <property type="match status" value="1"/>
</dbReference>
<evidence type="ECO:0000256" key="4">
    <source>
        <dbReference type="ARBA" id="ARBA00022605"/>
    </source>
</evidence>
<dbReference type="GO" id="GO:0005829">
    <property type="term" value="C:cytosol"/>
    <property type="evidence" value="ECO:0007669"/>
    <property type="project" value="TreeGrafter"/>
</dbReference>
<dbReference type="PIRSF" id="PIRSF001456">
    <property type="entry name" value="Chorismate_synth"/>
    <property type="match status" value="1"/>
</dbReference>
<comment type="caution">
    <text evidence="13">The sequence shown here is derived from an EMBL/GenBank/DDBJ whole genome shotgun (WGS) entry which is preliminary data.</text>
</comment>
<dbReference type="AlphaFoldDB" id="A0A932GMV9"/>
<protein>
    <recommendedName>
        <fullName evidence="3 11">Chorismate synthase</fullName>
        <shortName evidence="11">CS</shortName>
        <ecNumber evidence="3 11">4.2.3.5</ecNumber>
    </recommendedName>
    <alternativeName>
        <fullName evidence="11">5-enolpyruvylshikimate-3-phosphate phospholyase</fullName>
    </alternativeName>
</protein>
<sequence length="359" mass="38555">MPGSSFGVCFRVATWGESHGEAVGVVVDGCPAGLPLETSDVQRELDRRRVGQSKVTSPRQEADRVRILSGIFQGLTMGTPISMLVTNEDADSSKYEPIRDVFRPGHADYGYFAKYGVRDYRGGGRSSARETVGRVAAGAIARKLLLSRGIKIVGHTQMIGGIEAGAFVESEIENNLVRCADPEAARQMVDLILKAREEKDSLGGIVEVRVSGLPAGLGEPVFDKLDADIAKGLMSIGAIKGVEFGDGFQAARMRGSEHNDQYRVEEGVVIPITNHGGGVTGGISNGAELVVRAAVKPTSSIEREQQTVDEESRQRTIEIKGRHDPCICPRIVPVAESMVALVLADHLLRNRASRLRAKG</sequence>
<dbReference type="FunFam" id="3.60.150.10:FF:000002">
    <property type="entry name" value="Chorismate synthase"/>
    <property type="match status" value="1"/>
</dbReference>
<comment type="cofactor">
    <cofactor evidence="11 12">
        <name>FMNH2</name>
        <dbReference type="ChEBI" id="CHEBI:57618"/>
    </cofactor>
    <text evidence="11 12">Reduced FMN (FMNH(2)).</text>
</comment>
<comment type="catalytic activity">
    <reaction evidence="11 12">
        <text>5-O-(1-carboxyvinyl)-3-phosphoshikimate = chorismate + phosphate</text>
        <dbReference type="Rhea" id="RHEA:21020"/>
        <dbReference type="ChEBI" id="CHEBI:29748"/>
        <dbReference type="ChEBI" id="CHEBI:43474"/>
        <dbReference type="ChEBI" id="CHEBI:57701"/>
        <dbReference type="EC" id="4.2.3.5"/>
    </reaction>
</comment>
<evidence type="ECO:0000256" key="2">
    <source>
        <dbReference type="ARBA" id="ARBA00008014"/>
    </source>
</evidence>
<keyword evidence="8 11" id="KW-0521">NADP</keyword>